<protein>
    <submittedName>
        <fullName evidence="2">Uncharacterized protein</fullName>
    </submittedName>
</protein>
<feature type="transmembrane region" description="Helical" evidence="1">
    <location>
        <begin position="388"/>
        <end position="408"/>
    </location>
</feature>
<accession>A0ABR8G611</accession>
<dbReference type="EMBL" id="JACJTB010000090">
    <property type="protein sequence ID" value="MBD2598647.1"/>
    <property type="molecule type" value="Genomic_DNA"/>
</dbReference>
<name>A0ABR8G611_9NOSO</name>
<gene>
    <name evidence="2" type="ORF">H6G74_30770</name>
</gene>
<dbReference type="RefSeq" id="WP_190971270.1">
    <property type="nucleotide sequence ID" value="NZ_JACJTB010000090.1"/>
</dbReference>
<organism evidence="2 3">
    <name type="scientific">Nostoc spongiaeforme FACHB-130</name>
    <dbReference type="NCBI Taxonomy" id="1357510"/>
    <lineage>
        <taxon>Bacteria</taxon>
        <taxon>Bacillati</taxon>
        <taxon>Cyanobacteriota</taxon>
        <taxon>Cyanophyceae</taxon>
        <taxon>Nostocales</taxon>
        <taxon>Nostocaceae</taxon>
        <taxon>Nostoc</taxon>
    </lineage>
</organism>
<keyword evidence="1" id="KW-0472">Membrane</keyword>
<reference evidence="2 3" key="1">
    <citation type="journal article" date="2020" name="ISME J.">
        <title>Comparative genomics reveals insights into cyanobacterial evolution and habitat adaptation.</title>
        <authorList>
            <person name="Chen M.Y."/>
            <person name="Teng W.K."/>
            <person name="Zhao L."/>
            <person name="Hu C.X."/>
            <person name="Zhou Y.K."/>
            <person name="Han B.P."/>
            <person name="Song L.R."/>
            <person name="Shu W.S."/>
        </authorList>
    </citation>
    <scope>NUCLEOTIDE SEQUENCE [LARGE SCALE GENOMIC DNA]</scope>
    <source>
        <strain evidence="2 3">FACHB-130</strain>
    </source>
</reference>
<keyword evidence="1" id="KW-1133">Transmembrane helix</keyword>
<keyword evidence="3" id="KW-1185">Reference proteome</keyword>
<proteinExistence type="predicted"/>
<sequence>MAHRQKAKGKPFKFIIFIINKIRNLNLSKLVRFIKLCVTKINQYFQFIKKYLDKHKRFFIVLLVFLICSIITSAAIIPGNHRFEGNLTAQQINFTYNGQQPKIFIQNIRNIKELENEGIQTLTFTGSFQSQTLPAINNLNSVKIQLKDRKSRWIITPVNPQATSTIELTKLRLEPGTKINELNYDFQRQQLAFDLQPNPNSNPNTLELYLGEEPLKVTLERYKLPGVKLPNEFDEQVPLEFIVNPNNKELLLQIQKNTSIHITLNKSLKDNIPQWFRGKIDTKDVKFLYVDRNANDSREDLYISAIVEGKIRMAGQEQEIKQNQFLMGENPNKPLNIQLIRHLQIIPNKGIEARFSGRTTQIQIGLDQDFPVSKIQGSWLDGFLPRDAIIALFSAGAATVANLLAWLFSNASNSGSNNNQP</sequence>
<keyword evidence="1" id="KW-0812">Transmembrane</keyword>
<comment type="caution">
    <text evidence="2">The sequence shown here is derived from an EMBL/GenBank/DDBJ whole genome shotgun (WGS) entry which is preliminary data.</text>
</comment>
<evidence type="ECO:0000313" key="2">
    <source>
        <dbReference type="EMBL" id="MBD2598647.1"/>
    </source>
</evidence>
<evidence type="ECO:0000256" key="1">
    <source>
        <dbReference type="SAM" id="Phobius"/>
    </source>
</evidence>
<feature type="transmembrane region" description="Helical" evidence="1">
    <location>
        <begin position="58"/>
        <end position="77"/>
    </location>
</feature>
<dbReference type="Proteomes" id="UP000603457">
    <property type="component" value="Unassembled WGS sequence"/>
</dbReference>
<evidence type="ECO:0000313" key="3">
    <source>
        <dbReference type="Proteomes" id="UP000603457"/>
    </source>
</evidence>